<dbReference type="AlphaFoldDB" id="A0A263D4H8"/>
<proteinExistence type="predicted"/>
<keyword evidence="1" id="KW-0732">Signal</keyword>
<dbReference type="RefSeq" id="WP_094862615.1">
    <property type="nucleotide sequence ID" value="NZ_NKYE01000005.1"/>
</dbReference>
<feature type="signal peptide" evidence="1">
    <location>
        <begin position="1"/>
        <end position="24"/>
    </location>
</feature>
<dbReference type="Proteomes" id="UP000242444">
    <property type="component" value="Unassembled WGS sequence"/>
</dbReference>
<keyword evidence="3" id="KW-1185">Reference proteome</keyword>
<evidence type="ECO:0000313" key="3">
    <source>
        <dbReference type="Proteomes" id="UP000242444"/>
    </source>
</evidence>
<evidence type="ECO:0008006" key="4">
    <source>
        <dbReference type="Google" id="ProtNLM"/>
    </source>
</evidence>
<gene>
    <name evidence="2" type="ORF">CFN78_10980</name>
</gene>
<organism evidence="2 3">
    <name type="scientific">Amycolatopsis antarctica</name>
    <dbReference type="NCBI Taxonomy" id="1854586"/>
    <lineage>
        <taxon>Bacteria</taxon>
        <taxon>Bacillati</taxon>
        <taxon>Actinomycetota</taxon>
        <taxon>Actinomycetes</taxon>
        <taxon>Pseudonocardiales</taxon>
        <taxon>Pseudonocardiaceae</taxon>
        <taxon>Amycolatopsis</taxon>
    </lineage>
</organism>
<name>A0A263D4H8_9PSEU</name>
<accession>A0A263D4H8</accession>
<comment type="caution">
    <text evidence="2">The sequence shown here is derived from an EMBL/GenBank/DDBJ whole genome shotgun (WGS) entry which is preliminary data.</text>
</comment>
<reference evidence="2 3" key="1">
    <citation type="submission" date="2017-07" db="EMBL/GenBank/DDBJ databases">
        <title>Amycolatopsis antarcticus sp. nov., isolated from the surface of an Antarcticus brown macroalga.</title>
        <authorList>
            <person name="Wang J."/>
            <person name="Leiva S."/>
            <person name="Huang J."/>
            <person name="Huang Y."/>
        </authorList>
    </citation>
    <scope>NUCLEOTIDE SEQUENCE [LARGE SCALE GENOMIC DNA]</scope>
    <source>
        <strain evidence="2 3">AU-G6</strain>
    </source>
</reference>
<dbReference type="InParanoid" id="A0A263D4H8"/>
<evidence type="ECO:0000313" key="2">
    <source>
        <dbReference type="EMBL" id="OZM73360.1"/>
    </source>
</evidence>
<protein>
    <recommendedName>
        <fullName evidence="4">DUF320 domain-containing protein</fullName>
    </recommendedName>
</protein>
<dbReference type="OrthoDB" id="3643213at2"/>
<sequence length="85" mass="8808">MFKKAGFVTASVAAIMMIGGTAFASVESGNDWPGHHDGDQGQSIDFLNDIDILENVNLCGNQVNVIAVPVLNLIGADCSAASVDE</sequence>
<feature type="chain" id="PRO_5013397289" description="DUF320 domain-containing protein" evidence="1">
    <location>
        <begin position="25"/>
        <end position="85"/>
    </location>
</feature>
<evidence type="ECO:0000256" key="1">
    <source>
        <dbReference type="SAM" id="SignalP"/>
    </source>
</evidence>
<dbReference type="EMBL" id="NKYE01000005">
    <property type="protein sequence ID" value="OZM73360.1"/>
    <property type="molecule type" value="Genomic_DNA"/>
</dbReference>